<dbReference type="GO" id="GO:0030649">
    <property type="term" value="P:aminoglycoside antibiotic catabolic process"/>
    <property type="evidence" value="ECO:0007669"/>
    <property type="project" value="TreeGrafter"/>
</dbReference>
<dbReference type="PANTHER" id="PTHR37817">
    <property type="entry name" value="N-ACETYLTRANSFERASE EIS"/>
    <property type="match status" value="1"/>
</dbReference>
<protein>
    <submittedName>
        <fullName evidence="2">GNAT family N-acetyltransferase</fullName>
    </submittedName>
</protein>
<dbReference type="Pfam" id="PF17668">
    <property type="entry name" value="Acetyltransf_17"/>
    <property type="match status" value="1"/>
</dbReference>
<evidence type="ECO:0000313" key="2">
    <source>
        <dbReference type="EMBL" id="RMB60137.1"/>
    </source>
</evidence>
<name>A0A3M0G7N6_9ACTN</name>
<dbReference type="RefSeq" id="WP_121901617.1">
    <property type="nucleotide sequence ID" value="NZ_REFW01000002.1"/>
</dbReference>
<dbReference type="InterPro" id="IPR036527">
    <property type="entry name" value="SCP2_sterol-bd_dom_sf"/>
</dbReference>
<dbReference type="Pfam" id="PF13530">
    <property type="entry name" value="SCP2_2"/>
    <property type="match status" value="1"/>
</dbReference>
<dbReference type="CDD" id="cd04301">
    <property type="entry name" value="NAT_SF"/>
    <property type="match status" value="1"/>
</dbReference>
<dbReference type="InterPro" id="IPR000182">
    <property type="entry name" value="GNAT_dom"/>
</dbReference>
<organism evidence="2 3">
    <name type="scientific">Tessaracoccus antarcticus</name>
    <dbReference type="NCBI Taxonomy" id="2479848"/>
    <lineage>
        <taxon>Bacteria</taxon>
        <taxon>Bacillati</taxon>
        <taxon>Actinomycetota</taxon>
        <taxon>Actinomycetes</taxon>
        <taxon>Propionibacteriales</taxon>
        <taxon>Propionibacteriaceae</taxon>
        <taxon>Tessaracoccus</taxon>
    </lineage>
</organism>
<dbReference type="Gene3D" id="3.40.630.30">
    <property type="match status" value="2"/>
</dbReference>
<dbReference type="Proteomes" id="UP000275256">
    <property type="component" value="Unassembled WGS sequence"/>
</dbReference>
<keyword evidence="3" id="KW-1185">Reference proteome</keyword>
<gene>
    <name evidence="2" type="ORF">EAX62_10615</name>
</gene>
<dbReference type="SUPFAM" id="SSF55729">
    <property type="entry name" value="Acyl-CoA N-acyltransferases (Nat)"/>
    <property type="match status" value="1"/>
</dbReference>
<feature type="domain" description="N-acetyltransferase" evidence="1">
    <location>
        <begin position="7"/>
        <end position="168"/>
    </location>
</feature>
<dbReference type="SUPFAM" id="SSF55718">
    <property type="entry name" value="SCP-like"/>
    <property type="match status" value="1"/>
</dbReference>
<dbReference type="AlphaFoldDB" id="A0A3M0G7N6"/>
<evidence type="ECO:0000313" key="3">
    <source>
        <dbReference type="Proteomes" id="UP000275256"/>
    </source>
</evidence>
<dbReference type="InterPro" id="IPR041380">
    <property type="entry name" value="Acetyltransf_17"/>
</dbReference>
<accession>A0A3M0G7N6</accession>
<keyword evidence="2" id="KW-0808">Transferase</keyword>
<dbReference type="InterPro" id="IPR016181">
    <property type="entry name" value="Acyl_CoA_acyltransferase"/>
</dbReference>
<proteinExistence type="predicted"/>
<dbReference type="Gene3D" id="3.30.1050.10">
    <property type="entry name" value="SCP2 sterol-binding domain"/>
    <property type="match status" value="1"/>
</dbReference>
<reference evidence="2 3" key="1">
    <citation type="submission" date="2018-10" db="EMBL/GenBank/DDBJ databases">
        <title>Tessaracoccus antarcticuss sp. nov., isolated from sediment.</title>
        <authorList>
            <person name="Zhou L.Y."/>
            <person name="Du Z.J."/>
        </authorList>
    </citation>
    <scope>NUCLEOTIDE SEQUENCE [LARGE SCALE GENOMIC DNA]</scope>
    <source>
        <strain evidence="2 3">JDX10</strain>
    </source>
</reference>
<dbReference type="InterPro" id="IPR025559">
    <property type="entry name" value="Eis_dom"/>
</dbReference>
<dbReference type="GO" id="GO:0034069">
    <property type="term" value="F:aminoglycoside N-acetyltransferase activity"/>
    <property type="evidence" value="ECO:0007669"/>
    <property type="project" value="TreeGrafter"/>
</dbReference>
<dbReference type="EMBL" id="REFW01000002">
    <property type="protein sequence ID" value="RMB60137.1"/>
    <property type="molecule type" value="Genomic_DNA"/>
</dbReference>
<evidence type="ECO:0000259" key="1">
    <source>
        <dbReference type="PROSITE" id="PS51186"/>
    </source>
</evidence>
<dbReference type="InterPro" id="IPR051554">
    <property type="entry name" value="Acetyltransferase_Eis"/>
</dbReference>
<dbReference type="OrthoDB" id="8399956at2"/>
<dbReference type="PANTHER" id="PTHR37817:SF1">
    <property type="entry name" value="N-ACETYLTRANSFERASE EIS"/>
    <property type="match status" value="1"/>
</dbReference>
<sequence length="422" mass="46363">MHEPYRYEVLPLDTPDEDPRWAAYLDIFDFGFLDRRSADASVETYRTHRRRDRATLGMVTTVGPGLAGRQPVGAFASAPFTLNAGAGIVDCLVINTIAVSPSHRRRGLLTEMMRLHMGDARDRGLGCAVLSASEATIYGRYGFGVATRQMDLSIDTARFHVRDDVDVAEGHIEFVHPLFLQPHFDRITLAHQSRYRGAHGRVHGHYLLHTGAWDRADEGPSRSLRAAVHFDADGVPDGFAIFKHKGWESSPVTAEVVQVCSPHPSVDRALWRCLASIDLVERLTYGSSHPGDPLPLALKDPWSVKVTGGDDAVWLRLLDLAVATRQRGFDADGDVTFRVIDPLGWCEGTWRLRADGGRGTVERSDATPAITLGVDALATLWLGDRTAETLALAGRVTGDPDAIRAFSRVFATDLPPVNLARF</sequence>
<comment type="caution">
    <text evidence="2">The sequence shown here is derived from an EMBL/GenBank/DDBJ whole genome shotgun (WGS) entry which is preliminary data.</text>
</comment>
<dbReference type="PROSITE" id="PS51186">
    <property type="entry name" value="GNAT"/>
    <property type="match status" value="1"/>
</dbReference>
<dbReference type="Pfam" id="PF13527">
    <property type="entry name" value="Acetyltransf_9"/>
    <property type="match status" value="1"/>
</dbReference>